<gene>
    <name evidence="1" type="ORF">JCM19237_6824</name>
</gene>
<dbReference type="AlphaFoldDB" id="A0A090RKQ3"/>
<evidence type="ECO:0000313" key="1">
    <source>
        <dbReference type="EMBL" id="GAL08052.1"/>
    </source>
</evidence>
<sequence>MQHHFATKAAYRIDFDIGRSAGHDDGGADASCWPDRANPWAWLPADAAMTPAWRCASVSWAIML</sequence>
<comment type="caution">
    <text evidence="1">The sequence shown here is derived from an EMBL/GenBank/DDBJ whole genome shotgun (WGS) entry which is preliminary data.</text>
</comment>
<accession>A0A090RKQ3</accession>
<reference evidence="1 2" key="1">
    <citation type="journal article" date="2014" name="Genome Announc.">
        <title>Draft Genome Sequences of Two Vibrionaceae Species, Vibrio ponticus C121 and Photobacterium aphoticum C119, Isolated as Coral Reef Microbiota.</title>
        <authorList>
            <person name="Al-saari N."/>
            <person name="Meirelles P.M."/>
            <person name="Mino S."/>
            <person name="Suda W."/>
            <person name="Oshima K."/>
            <person name="Hattori M."/>
            <person name="Ohkuma M."/>
            <person name="Thompson F.L."/>
            <person name="Gomez-Gil B."/>
            <person name="Sawabe T."/>
            <person name="Sawabe T."/>
        </authorList>
    </citation>
    <scope>NUCLEOTIDE SEQUENCE [LARGE SCALE GENOMIC DNA]</scope>
    <source>
        <strain evidence="1 2">JCM 19237</strain>
    </source>
</reference>
<dbReference type="Proteomes" id="UP000029227">
    <property type="component" value="Unassembled WGS sequence"/>
</dbReference>
<proteinExistence type="predicted"/>
<name>A0A090RKQ3_9GAMM</name>
<protein>
    <submittedName>
        <fullName evidence="1">Uncharacterized protein</fullName>
    </submittedName>
</protein>
<evidence type="ECO:0000313" key="2">
    <source>
        <dbReference type="Proteomes" id="UP000029227"/>
    </source>
</evidence>
<dbReference type="EMBL" id="BBMN01000021">
    <property type="protein sequence ID" value="GAL08052.1"/>
    <property type="molecule type" value="Genomic_DNA"/>
</dbReference>
<organism evidence="1 2">
    <name type="scientific">Photobacterium aphoticum</name>
    <dbReference type="NCBI Taxonomy" id="754436"/>
    <lineage>
        <taxon>Bacteria</taxon>
        <taxon>Pseudomonadati</taxon>
        <taxon>Pseudomonadota</taxon>
        <taxon>Gammaproteobacteria</taxon>
        <taxon>Vibrionales</taxon>
        <taxon>Vibrionaceae</taxon>
        <taxon>Photobacterium</taxon>
    </lineage>
</organism>